<dbReference type="PANTHER" id="PTHR21538">
    <property type="entry name" value="ANILLIN/RHOTEKIN RTKN"/>
    <property type="match status" value="1"/>
</dbReference>
<feature type="region of interest" description="Disordered" evidence="1">
    <location>
        <begin position="1"/>
        <end position="76"/>
    </location>
</feature>
<proteinExistence type="predicted"/>
<dbReference type="EMBL" id="JTDY01001665">
    <property type="protein sequence ID" value="KOB73210.1"/>
    <property type="molecule type" value="Genomic_DNA"/>
</dbReference>
<evidence type="ECO:0000313" key="2">
    <source>
        <dbReference type="EMBL" id="KOB73210.1"/>
    </source>
</evidence>
<protein>
    <submittedName>
        <fullName evidence="2">Scraps</fullName>
    </submittedName>
</protein>
<reference evidence="2 3" key="1">
    <citation type="journal article" date="2015" name="Genome Biol. Evol.">
        <title>The genome of winter moth (Operophtera brumata) provides a genomic perspective on sexual dimorphism and phenology.</title>
        <authorList>
            <person name="Derks M.F."/>
            <person name="Smit S."/>
            <person name="Salis L."/>
            <person name="Schijlen E."/>
            <person name="Bossers A."/>
            <person name="Mateman C."/>
            <person name="Pijl A.S."/>
            <person name="de Ridder D."/>
            <person name="Groenen M.A."/>
            <person name="Visser M.E."/>
            <person name="Megens H.J."/>
        </authorList>
    </citation>
    <scope>NUCLEOTIDE SEQUENCE [LARGE SCALE GENOMIC DNA]</scope>
    <source>
        <strain evidence="2">WM2013NL</strain>
        <tissue evidence="2">Head and thorax</tissue>
    </source>
</reference>
<accession>A0A0L7LCU2</accession>
<dbReference type="GO" id="GO:0005826">
    <property type="term" value="C:actomyosin contractile ring"/>
    <property type="evidence" value="ECO:0007669"/>
    <property type="project" value="TreeGrafter"/>
</dbReference>
<dbReference type="STRING" id="104452.A0A0L7LCU2"/>
<evidence type="ECO:0000313" key="3">
    <source>
        <dbReference type="Proteomes" id="UP000037510"/>
    </source>
</evidence>
<dbReference type="InterPro" id="IPR051364">
    <property type="entry name" value="Cytokinesis/Rho-signaling"/>
</dbReference>
<feature type="compositionally biased region" description="Acidic residues" evidence="1">
    <location>
        <begin position="1"/>
        <end position="11"/>
    </location>
</feature>
<dbReference type="GO" id="GO:0031106">
    <property type="term" value="P:septin ring organization"/>
    <property type="evidence" value="ECO:0007669"/>
    <property type="project" value="TreeGrafter"/>
</dbReference>
<feature type="region of interest" description="Disordered" evidence="1">
    <location>
        <begin position="143"/>
        <end position="179"/>
    </location>
</feature>
<name>A0A0L7LCU2_OPEBR</name>
<dbReference type="AlphaFoldDB" id="A0A0L7LCU2"/>
<dbReference type="GO" id="GO:0000915">
    <property type="term" value="P:actomyosin contractile ring assembly"/>
    <property type="evidence" value="ECO:0007669"/>
    <property type="project" value="TreeGrafter"/>
</dbReference>
<feature type="compositionally biased region" description="Polar residues" evidence="1">
    <location>
        <begin position="143"/>
        <end position="157"/>
    </location>
</feature>
<feature type="region of interest" description="Disordered" evidence="1">
    <location>
        <begin position="88"/>
        <end position="128"/>
    </location>
</feature>
<feature type="compositionally biased region" description="Polar residues" evidence="1">
    <location>
        <begin position="88"/>
        <end position="105"/>
    </location>
</feature>
<dbReference type="PANTHER" id="PTHR21538:SF23">
    <property type="entry name" value="ANILLIN"/>
    <property type="match status" value="1"/>
</dbReference>
<keyword evidence="3" id="KW-1185">Reference proteome</keyword>
<feature type="compositionally biased region" description="Polar residues" evidence="1">
    <location>
        <begin position="21"/>
        <end position="33"/>
    </location>
</feature>
<organism evidence="2 3">
    <name type="scientific">Operophtera brumata</name>
    <name type="common">Winter moth</name>
    <name type="synonym">Phalaena brumata</name>
    <dbReference type="NCBI Taxonomy" id="104452"/>
    <lineage>
        <taxon>Eukaryota</taxon>
        <taxon>Metazoa</taxon>
        <taxon>Ecdysozoa</taxon>
        <taxon>Arthropoda</taxon>
        <taxon>Hexapoda</taxon>
        <taxon>Insecta</taxon>
        <taxon>Pterygota</taxon>
        <taxon>Neoptera</taxon>
        <taxon>Endopterygota</taxon>
        <taxon>Lepidoptera</taxon>
        <taxon>Glossata</taxon>
        <taxon>Ditrysia</taxon>
        <taxon>Geometroidea</taxon>
        <taxon>Geometridae</taxon>
        <taxon>Larentiinae</taxon>
        <taxon>Operophtera</taxon>
    </lineage>
</organism>
<comment type="caution">
    <text evidence="2">The sequence shown here is derived from an EMBL/GenBank/DDBJ whole genome shotgun (WGS) entry which is preliminary data.</text>
</comment>
<dbReference type="Proteomes" id="UP000037510">
    <property type="component" value="Unassembled WGS sequence"/>
</dbReference>
<sequence length="275" mass="29794">MLDEALAEESEGPTPPKVSKNGLSSSSFVYQEQSVKEKSTFKSPLKVQPSTPLSHRDKGQELRAVPGTPDEPAASVTTVRQRIKELQSEITKQQTVISQSSTTPLRQVRHRSPERAVPGTPDEPAASVTTVRQRIKELQSEITKQQTVISQSSTTPLRQVRHRSPERAVPDTPDEPAASVTTASQALNLCAATIEFSGSTEQAEGERLLLLASHRRSACVHEMQRLQVEGAGCAGAPGAASLHITAISVTVEVYLLQASKEVLPHDVKYHISSKK</sequence>
<feature type="non-terminal residue" evidence="2">
    <location>
        <position position="275"/>
    </location>
</feature>
<evidence type="ECO:0000256" key="1">
    <source>
        <dbReference type="SAM" id="MobiDB-lite"/>
    </source>
</evidence>
<dbReference type="GO" id="GO:0000281">
    <property type="term" value="P:mitotic cytokinesis"/>
    <property type="evidence" value="ECO:0007669"/>
    <property type="project" value="TreeGrafter"/>
</dbReference>
<gene>
    <name evidence="2" type="ORF">OBRU01_09913</name>
</gene>